<organism evidence="2 3">
    <name type="scientific">Trifolium medium</name>
    <dbReference type="NCBI Taxonomy" id="97028"/>
    <lineage>
        <taxon>Eukaryota</taxon>
        <taxon>Viridiplantae</taxon>
        <taxon>Streptophyta</taxon>
        <taxon>Embryophyta</taxon>
        <taxon>Tracheophyta</taxon>
        <taxon>Spermatophyta</taxon>
        <taxon>Magnoliopsida</taxon>
        <taxon>eudicotyledons</taxon>
        <taxon>Gunneridae</taxon>
        <taxon>Pentapetalae</taxon>
        <taxon>rosids</taxon>
        <taxon>fabids</taxon>
        <taxon>Fabales</taxon>
        <taxon>Fabaceae</taxon>
        <taxon>Papilionoideae</taxon>
        <taxon>50 kb inversion clade</taxon>
        <taxon>NPAAA clade</taxon>
        <taxon>Hologalegina</taxon>
        <taxon>IRL clade</taxon>
        <taxon>Trifolieae</taxon>
        <taxon>Trifolium</taxon>
    </lineage>
</organism>
<comment type="caution">
    <text evidence="2">The sequence shown here is derived from an EMBL/GenBank/DDBJ whole genome shotgun (WGS) entry which is preliminary data.</text>
</comment>
<proteinExistence type="predicted"/>
<evidence type="ECO:0000313" key="3">
    <source>
        <dbReference type="Proteomes" id="UP000265520"/>
    </source>
</evidence>
<dbReference type="Proteomes" id="UP000265520">
    <property type="component" value="Unassembled WGS sequence"/>
</dbReference>
<name>A0A392UIG1_9FABA</name>
<feature type="region of interest" description="Disordered" evidence="1">
    <location>
        <begin position="1"/>
        <end position="38"/>
    </location>
</feature>
<reference evidence="2 3" key="1">
    <citation type="journal article" date="2018" name="Front. Plant Sci.">
        <title>Red Clover (Trifolium pratense) and Zigzag Clover (T. medium) - A Picture of Genomic Similarities and Differences.</title>
        <authorList>
            <person name="Dluhosova J."/>
            <person name="Istvanek J."/>
            <person name="Nedelnik J."/>
            <person name="Repkova J."/>
        </authorList>
    </citation>
    <scope>NUCLEOTIDE SEQUENCE [LARGE SCALE GENOMIC DNA]</scope>
    <source>
        <strain evidence="3">cv. 10/8</strain>
        <tissue evidence="2">Leaf</tissue>
    </source>
</reference>
<evidence type="ECO:0000313" key="2">
    <source>
        <dbReference type="EMBL" id="MCI72190.1"/>
    </source>
</evidence>
<accession>A0A392UIG1</accession>
<dbReference type="EMBL" id="LXQA010812756">
    <property type="protein sequence ID" value="MCI72190.1"/>
    <property type="molecule type" value="Genomic_DNA"/>
</dbReference>
<feature type="non-terminal residue" evidence="2">
    <location>
        <position position="38"/>
    </location>
</feature>
<sequence length="38" mass="4170">MVKGKEGVTSSLPKGGGNGPRMDKQAQMEKRRIGLRDR</sequence>
<keyword evidence="3" id="KW-1185">Reference proteome</keyword>
<dbReference type="AlphaFoldDB" id="A0A392UIG1"/>
<feature type="compositionally biased region" description="Basic and acidic residues" evidence="1">
    <location>
        <begin position="21"/>
        <end position="38"/>
    </location>
</feature>
<protein>
    <submittedName>
        <fullName evidence="2">Uncharacterized protein</fullName>
    </submittedName>
</protein>
<evidence type="ECO:0000256" key="1">
    <source>
        <dbReference type="SAM" id="MobiDB-lite"/>
    </source>
</evidence>